<evidence type="ECO:0000256" key="7">
    <source>
        <dbReference type="ARBA" id="ARBA00023018"/>
    </source>
</evidence>
<dbReference type="RefSeq" id="XP_032807433.1">
    <property type="nucleotide sequence ID" value="XM_032951542.1"/>
</dbReference>
<dbReference type="KEGG" id="pmrn:116941008"/>
<evidence type="ECO:0000256" key="3">
    <source>
        <dbReference type="ARBA" id="ARBA00022490"/>
    </source>
</evidence>
<feature type="compositionally biased region" description="Basic and acidic residues" evidence="13">
    <location>
        <begin position="526"/>
        <end position="536"/>
    </location>
</feature>
<feature type="region of interest" description="Disordered" evidence="13">
    <location>
        <begin position="363"/>
        <end position="382"/>
    </location>
</feature>
<dbReference type="GO" id="GO:0005737">
    <property type="term" value="C:cytoplasm"/>
    <property type="evidence" value="ECO:0007669"/>
    <property type="project" value="TreeGrafter"/>
</dbReference>
<evidence type="ECO:0000259" key="14">
    <source>
        <dbReference type="PROSITE" id="PS50106"/>
    </source>
</evidence>
<feature type="coiled-coil region" evidence="12">
    <location>
        <begin position="749"/>
        <end position="776"/>
    </location>
</feature>
<dbReference type="SMART" id="SM00228">
    <property type="entry name" value="PDZ"/>
    <property type="match status" value="1"/>
</dbReference>
<keyword evidence="15" id="KW-1185">Reference proteome</keyword>
<comment type="subcellular location">
    <subcellularLocation>
        <location evidence="1">Cytoplasm</location>
        <location evidence="1">Cytoskeleton</location>
    </subcellularLocation>
    <subcellularLocation>
        <location evidence="11">Synapse</location>
    </subcellularLocation>
</comment>
<evidence type="ECO:0000313" key="16">
    <source>
        <dbReference type="RefSeq" id="XP_032807432.1"/>
    </source>
</evidence>
<gene>
    <name evidence="16 17" type="primary">PPP1R9B</name>
</gene>
<feature type="domain" description="PDZ" evidence="14">
    <location>
        <begin position="653"/>
        <end position="741"/>
    </location>
</feature>
<dbReference type="GO" id="GO:0015629">
    <property type="term" value="C:actin cytoskeleton"/>
    <property type="evidence" value="ECO:0007669"/>
    <property type="project" value="TreeGrafter"/>
</dbReference>
<dbReference type="InterPro" id="IPR001478">
    <property type="entry name" value="PDZ"/>
</dbReference>
<keyword evidence="4" id="KW-0597">Phosphoprotein</keyword>
<dbReference type="GO" id="GO:0031175">
    <property type="term" value="P:neuron projection development"/>
    <property type="evidence" value="ECO:0007669"/>
    <property type="project" value="TreeGrafter"/>
</dbReference>
<name>A0AAJ7SXK7_PETMA</name>
<proteinExistence type="predicted"/>
<dbReference type="FunFam" id="2.30.42.10:FF:000010">
    <property type="entry name" value="Neurabin-1 isoform 1"/>
    <property type="match status" value="1"/>
</dbReference>
<evidence type="ECO:0000256" key="4">
    <source>
        <dbReference type="ARBA" id="ARBA00022553"/>
    </source>
</evidence>
<dbReference type="GO" id="GO:0019722">
    <property type="term" value="P:calcium-mediated signaling"/>
    <property type="evidence" value="ECO:0007669"/>
    <property type="project" value="TreeGrafter"/>
</dbReference>
<evidence type="ECO:0000256" key="9">
    <source>
        <dbReference type="ARBA" id="ARBA00023203"/>
    </source>
</evidence>
<protein>
    <submittedName>
        <fullName evidence="16 17">Neurabin-2 isoform X1</fullName>
    </submittedName>
</protein>
<keyword evidence="3" id="KW-0963">Cytoplasm</keyword>
<sequence>MMKTVEAGGSRERTPLRSASPHRNAYQTEFQAIKRTFDRTTSRDGNGGDEAAGHHGPGQQHRGRKYGAHVSRIKSMFLAMQSVDGGSLDGEGPPPPGSSATARGGDSVPVSVKAKARAFIAPPPSPTRAYARASARGGGEGGERGGGTERGVRGGGERGERGGGERGERGERGGGERGERGGERGERGGGGGERGERGGGGVGEHGGGGGGGEERGDSPGRREGRVRERVSRMSGKPVSREGGAASISERITEARKIFDRTLQRQDTGATARSALTTAAFPSPLKERKGSKDSILSDLRGGGGSCKGSTESLDSLLTSPCADAVSPTVSQLAAVFEPGSAALAKREEEASKLVDDKSAASVLDGLPEKLQNSDAGGGLASDEMAPNGVQVQLASELVNKVGSPSKNVQIKVDSPKRARVLESINDSGSHSEEAENSVQCGVLAQPIIANCTEAVCVNSVDEDAKGDAGDMKTVILLGGDLTSESNIDDDDDDVVPPDSKFSPDGKEPRNAEPDGSLPAAAAAAATAKRESEPKVIENETFVEDGEEAFPTGVDRDDANDDDFTIDADDDDDDDDLQDAGYEVDAYYYMEMPGLSDEEEAPLASRKIRFSTSPIKVFSTFSNEEYDRRNEDVDPVAASAEYELEKRVERMDLFEVEMEKGDDGLGLSIIGMGVGADAGLEKLGIFVKTIMEGGAAQRDGRIMVNDQIVEVDGVSLVGVTQNFAATVLKNTRGNVRFRIGRERPGQESEVARLISQTLEQERRQRELLEQQYARYHDNEDDDDEEEEWQQLAYGCYDRDNGNNNNNNNNRRGIQTGEYATDEDEEGADAGRLAIEVFDLPEGDGMLSPSEMDTSTLARKFQELRIKHAVTEAEISKLKKKLAYTEDEKERWETERLQLQQNMEENAERMSKLEGYWLEAQTLCQSVNEHLKESQAQYQVLEKKYNKAKKLIKEYQQKETDFAKRDETQNKKLSEMEEEFGKKIQTLQSRIVDLERELGRPPGGNPQQDPGSKADVTLPPSPSHEPESATVGGTNGEPAAVVGTE</sequence>
<evidence type="ECO:0000313" key="17">
    <source>
        <dbReference type="RefSeq" id="XP_032807433.1"/>
    </source>
</evidence>
<dbReference type="GO" id="GO:0051015">
    <property type="term" value="F:actin filament binding"/>
    <property type="evidence" value="ECO:0007669"/>
    <property type="project" value="TreeGrafter"/>
</dbReference>
<keyword evidence="6" id="KW-0524">Neurogenesis</keyword>
<keyword evidence="2" id="KW-0217">Developmental protein</keyword>
<feature type="compositionally biased region" description="Acidic residues" evidence="13">
    <location>
        <begin position="556"/>
        <end position="575"/>
    </location>
</feature>
<evidence type="ECO:0000256" key="8">
    <source>
        <dbReference type="ARBA" id="ARBA00023054"/>
    </source>
</evidence>
<keyword evidence="9" id="KW-0009">Actin-binding</keyword>
<feature type="compositionally biased region" description="Basic and acidic residues" evidence="13">
    <location>
        <begin position="212"/>
        <end position="231"/>
    </location>
</feature>
<dbReference type="GO" id="GO:0030425">
    <property type="term" value="C:dendrite"/>
    <property type="evidence" value="ECO:0007669"/>
    <property type="project" value="TreeGrafter"/>
</dbReference>
<dbReference type="Pfam" id="PF17817">
    <property type="entry name" value="PDZ_5"/>
    <property type="match status" value="1"/>
</dbReference>
<evidence type="ECO:0000256" key="11">
    <source>
        <dbReference type="ARBA" id="ARBA00034103"/>
    </source>
</evidence>
<feature type="region of interest" description="Disordered" evidence="13">
    <location>
        <begin position="990"/>
        <end position="1042"/>
    </location>
</feature>
<keyword evidence="8 12" id="KW-0175">Coiled coil</keyword>
<feature type="region of interest" description="Disordered" evidence="13">
    <location>
        <begin position="262"/>
        <end position="310"/>
    </location>
</feature>
<dbReference type="InterPro" id="IPR043446">
    <property type="entry name" value="Neurabin-like"/>
</dbReference>
<evidence type="ECO:0000256" key="6">
    <source>
        <dbReference type="ARBA" id="ARBA00022902"/>
    </source>
</evidence>
<reference evidence="16 17" key="1">
    <citation type="submission" date="2025-04" db="UniProtKB">
        <authorList>
            <consortium name="RefSeq"/>
        </authorList>
    </citation>
    <scope>IDENTIFICATION</scope>
    <source>
        <tissue evidence="16 17">Sperm</tissue>
    </source>
</reference>
<dbReference type="CDD" id="cd06790">
    <property type="entry name" value="PDZ_neurabin-like"/>
    <property type="match status" value="1"/>
</dbReference>
<dbReference type="InterPro" id="IPR036034">
    <property type="entry name" value="PDZ_sf"/>
</dbReference>
<accession>A0AAJ7SXK7</accession>
<dbReference type="GO" id="GO:0007015">
    <property type="term" value="P:actin filament organization"/>
    <property type="evidence" value="ECO:0007669"/>
    <property type="project" value="TreeGrafter"/>
</dbReference>
<dbReference type="PROSITE" id="PS50106">
    <property type="entry name" value="PDZ"/>
    <property type="match status" value="1"/>
</dbReference>
<keyword evidence="10" id="KW-0206">Cytoskeleton</keyword>
<feature type="region of interest" description="Disordered" evidence="13">
    <location>
        <begin position="480"/>
        <end position="575"/>
    </location>
</feature>
<feature type="compositionally biased region" description="Polar residues" evidence="13">
    <location>
        <begin position="264"/>
        <end position="276"/>
    </location>
</feature>
<evidence type="ECO:0000256" key="1">
    <source>
        <dbReference type="ARBA" id="ARBA00004245"/>
    </source>
</evidence>
<dbReference type="SUPFAM" id="SSF50156">
    <property type="entry name" value="PDZ domain-like"/>
    <property type="match status" value="1"/>
</dbReference>
<evidence type="ECO:0000256" key="5">
    <source>
        <dbReference type="ARBA" id="ARBA00022782"/>
    </source>
</evidence>
<dbReference type="Gene3D" id="2.30.42.10">
    <property type="match status" value="1"/>
</dbReference>
<feature type="compositionally biased region" description="Basic and acidic residues" evidence="13">
    <location>
        <begin position="500"/>
        <end position="511"/>
    </location>
</feature>
<feature type="region of interest" description="Disordered" evidence="13">
    <location>
        <begin position="1"/>
        <end position="247"/>
    </location>
</feature>
<dbReference type="GO" id="GO:0014069">
    <property type="term" value="C:postsynaptic density"/>
    <property type="evidence" value="ECO:0007669"/>
    <property type="project" value="TreeGrafter"/>
</dbReference>
<dbReference type="PANTHER" id="PTHR16154">
    <property type="entry name" value="NEURABIN"/>
    <property type="match status" value="1"/>
</dbReference>
<keyword evidence="5" id="KW-0221">Differentiation</keyword>
<evidence type="ECO:0000313" key="15">
    <source>
        <dbReference type="Proteomes" id="UP001318040"/>
    </source>
</evidence>
<evidence type="ECO:0000256" key="12">
    <source>
        <dbReference type="SAM" id="Coils"/>
    </source>
</evidence>
<keyword evidence="7" id="KW-0770">Synapse</keyword>
<dbReference type="RefSeq" id="XP_032807432.1">
    <property type="nucleotide sequence ID" value="XM_032951541.1"/>
</dbReference>
<evidence type="ECO:0000256" key="13">
    <source>
        <dbReference type="SAM" id="MobiDB-lite"/>
    </source>
</evidence>
<feature type="compositionally biased region" description="Acidic residues" evidence="13">
    <location>
        <begin position="485"/>
        <end position="494"/>
    </location>
</feature>
<dbReference type="PANTHER" id="PTHR16154:SF6">
    <property type="entry name" value="SPINOPHILIN, ISOFORM J"/>
    <property type="match status" value="1"/>
</dbReference>
<organism evidence="15 16">
    <name type="scientific">Petromyzon marinus</name>
    <name type="common">Sea lamprey</name>
    <dbReference type="NCBI Taxonomy" id="7757"/>
    <lineage>
        <taxon>Eukaryota</taxon>
        <taxon>Metazoa</taxon>
        <taxon>Chordata</taxon>
        <taxon>Craniata</taxon>
        <taxon>Vertebrata</taxon>
        <taxon>Cyclostomata</taxon>
        <taxon>Hyperoartia</taxon>
        <taxon>Petromyzontiformes</taxon>
        <taxon>Petromyzontidae</taxon>
        <taxon>Petromyzon</taxon>
    </lineage>
</organism>
<feature type="compositionally biased region" description="Gly residues" evidence="13">
    <location>
        <begin position="198"/>
        <end position="211"/>
    </location>
</feature>
<evidence type="ECO:0000256" key="10">
    <source>
        <dbReference type="ARBA" id="ARBA00023212"/>
    </source>
</evidence>
<dbReference type="AlphaFoldDB" id="A0AAJ7SXK7"/>
<dbReference type="Proteomes" id="UP001318040">
    <property type="component" value="Chromosome 10"/>
</dbReference>
<evidence type="ECO:0000256" key="2">
    <source>
        <dbReference type="ARBA" id="ARBA00022473"/>
    </source>
</evidence>
<dbReference type="InterPro" id="IPR040645">
    <property type="entry name" value="Neurabin-1/2_PDZ"/>
</dbReference>
<feature type="compositionally biased region" description="Basic and acidic residues" evidence="13">
    <location>
        <begin position="141"/>
        <end position="197"/>
    </location>
</feature>
<dbReference type="Pfam" id="PF00595">
    <property type="entry name" value="PDZ"/>
    <property type="match status" value="1"/>
</dbReference>